<protein>
    <submittedName>
        <fullName evidence="9">Xylulokinase</fullName>
        <ecNumber evidence="9">2.7.1.17</ecNumber>
    </submittedName>
</protein>
<feature type="domain" description="Carbohydrate kinase FGGY N-terminal" evidence="7">
    <location>
        <begin position="23"/>
        <end position="267"/>
    </location>
</feature>
<keyword evidence="2" id="KW-0859">Xylose metabolism</keyword>
<gene>
    <name evidence="9" type="ORF">F4554_001760</name>
</gene>
<name>A0A852ZBD6_9ACTN</name>
<evidence type="ECO:0000256" key="6">
    <source>
        <dbReference type="SAM" id="MobiDB-lite"/>
    </source>
</evidence>
<feature type="domain" description="Carbohydrate kinase FGGY C-terminal" evidence="8">
    <location>
        <begin position="308"/>
        <end position="483"/>
    </location>
</feature>
<evidence type="ECO:0000256" key="3">
    <source>
        <dbReference type="ARBA" id="ARBA00022679"/>
    </source>
</evidence>
<dbReference type="Pfam" id="PF02782">
    <property type="entry name" value="FGGY_C"/>
    <property type="match status" value="1"/>
</dbReference>
<dbReference type="InterPro" id="IPR018485">
    <property type="entry name" value="FGGY_C"/>
</dbReference>
<dbReference type="EC" id="2.7.1.17" evidence="9"/>
<feature type="region of interest" description="Disordered" evidence="6">
    <location>
        <begin position="500"/>
        <end position="522"/>
    </location>
</feature>
<dbReference type="PIRSF" id="PIRSF000538">
    <property type="entry name" value="GlpK"/>
    <property type="match status" value="1"/>
</dbReference>
<dbReference type="GO" id="GO:0004856">
    <property type="term" value="F:D-xylulokinase activity"/>
    <property type="evidence" value="ECO:0007669"/>
    <property type="project" value="UniProtKB-EC"/>
</dbReference>
<proteinExistence type="inferred from homology"/>
<dbReference type="InterPro" id="IPR043129">
    <property type="entry name" value="ATPase_NBD"/>
</dbReference>
<evidence type="ECO:0000256" key="5">
    <source>
        <dbReference type="RuleBase" id="RU003733"/>
    </source>
</evidence>
<keyword evidence="3 5" id="KW-0808">Transferase</keyword>
<keyword evidence="2" id="KW-0119">Carbohydrate metabolism</keyword>
<dbReference type="InterPro" id="IPR000577">
    <property type="entry name" value="Carb_kinase_FGGY"/>
</dbReference>
<dbReference type="EMBL" id="JACBZH010000001">
    <property type="protein sequence ID" value="NYH89122.1"/>
    <property type="molecule type" value="Genomic_DNA"/>
</dbReference>
<evidence type="ECO:0000259" key="7">
    <source>
        <dbReference type="Pfam" id="PF00370"/>
    </source>
</evidence>
<comment type="caution">
    <text evidence="9">The sequence shown here is derived from an EMBL/GenBank/DDBJ whole genome shotgun (WGS) entry which is preliminary data.</text>
</comment>
<dbReference type="Proteomes" id="UP000579605">
    <property type="component" value="Unassembled WGS sequence"/>
</dbReference>
<dbReference type="GO" id="GO:0042732">
    <property type="term" value="P:D-xylose metabolic process"/>
    <property type="evidence" value="ECO:0007669"/>
    <property type="project" value="UniProtKB-KW"/>
</dbReference>
<dbReference type="PANTHER" id="PTHR43095:SF5">
    <property type="entry name" value="XYLULOSE KINASE"/>
    <property type="match status" value="1"/>
</dbReference>
<dbReference type="AlphaFoldDB" id="A0A852ZBD6"/>
<dbReference type="Gene3D" id="3.30.420.40">
    <property type="match status" value="2"/>
</dbReference>
<evidence type="ECO:0000256" key="4">
    <source>
        <dbReference type="ARBA" id="ARBA00022777"/>
    </source>
</evidence>
<evidence type="ECO:0000259" key="8">
    <source>
        <dbReference type="Pfam" id="PF02782"/>
    </source>
</evidence>
<reference evidence="9 10" key="1">
    <citation type="submission" date="2020-07" db="EMBL/GenBank/DDBJ databases">
        <title>Sequencing the genomes of 1000 actinobacteria strains.</title>
        <authorList>
            <person name="Klenk H.-P."/>
        </authorList>
    </citation>
    <scope>NUCLEOTIDE SEQUENCE [LARGE SCALE GENOMIC DNA]</scope>
    <source>
        <strain evidence="9 10">DSM 18448</strain>
    </source>
</reference>
<accession>A0A852ZBD6</accession>
<dbReference type="SUPFAM" id="SSF53067">
    <property type="entry name" value="Actin-like ATPase domain"/>
    <property type="match status" value="2"/>
</dbReference>
<dbReference type="InterPro" id="IPR018483">
    <property type="entry name" value="Carb_kinase_FGGY_CS"/>
</dbReference>
<dbReference type="InterPro" id="IPR018484">
    <property type="entry name" value="FGGY_N"/>
</dbReference>
<evidence type="ECO:0000256" key="1">
    <source>
        <dbReference type="ARBA" id="ARBA00009156"/>
    </source>
</evidence>
<keyword evidence="10" id="KW-1185">Reference proteome</keyword>
<sequence>MAGVTGASGASSATGVSGASGVVVGVDVGTTGVKAVVADAGGRVLAEAGEEYPTRYVPPHGAEQDPDDWWSATARCVAGALRSAAEATGLGPADVECVGVSSQAPSVVVLDRSGAPVGPALLWLDRRGQGECRARAEVAADVVAATGNRTDAYFAAPKLAWLLAERPEVRRAGAAVVMANGYVVHRLTGVPTCDTGHQGLTLLADLDTGRWSDALVDLWGIPRGWLPEAVHPSTVVGRVGAEASRVTGLLAGTPVVAGAVDGAAAALEAGLARHGDVCEMTGQSTVVNAAVEAGRLRRDALGTMSVLPYPLPGHHLVYGSMVATGGILRWFRDEFGDREVRAAAGSAESAGSMGESGSVFAALDALAATAPVGSGGLVLLPYFLGERSPVWNADARGALVGLSMASRRAEVVRAIFEGTAYGLAHNLDELARLGLRPAVLRSVGGGSRGRTWTQIKADVTGLPVEVPPNTRGAPVGVALVAAAGVGLVADLAQAVAVRSRPVDGDPQEGRPAQEVPPADRVTRYCPDPARHEAYQRYYAVYRELYPALRRSYDLLAEARAAGT</sequence>
<organism evidence="9 10">
    <name type="scientific">Actinopolymorpha rutila</name>
    <dbReference type="NCBI Taxonomy" id="446787"/>
    <lineage>
        <taxon>Bacteria</taxon>
        <taxon>Bacillati</taxon>
        <taxon>Actinomycetota</taxon>
        <taxon>Actinomycetes</taxon>
        <taxon>Propionibacteriales</taxon>
        <taxon>Actinopolymorphaceae</taxon>
        <taxon>Actinopolymorpha</taxon>
    </lineage>
</organism>
<keyword evidence="4 5" id="KW-0418">Kinase</keyword>
<dbReference type="InterPro" id="IPR050406">
    <property type="entry name" value="FGGY_Carb_Kinase"/>
</dbReference>
<dbReference type="Pfam" id="PF00370">
    <property type="entry name" value="FGGY_N"/>
    <property type="match status" value="1"/>
</dbReference>
<dbReference type="RefSeq" id="WP_179786914.1">
    <property type="nucleotide sequence ID" value="NZ_BAAARR010000002.1"/>
</dbReference>
<dbReference type="PANTHER" id="PTHR43095">
    <property type="entry name" value="SUGAR KINASE"/>
    <property type="match status" value="1"/>
</dbReference>
<evidence type="ECO:0000313" key="9">
    <source>
        <dbReference type="EMBL" id="NYH89122.1"/>
    </source>
</evidence>
<comment type="similarity">
    <text evidence="1 5">Belongs to the FGGY kinase family.</text>
</comment>
<evidence type="ECO:0000256" key="2">
    <source>
        <dbReference type="ARBA" id="ARBA00022629"/>
    </source>
</evidence>
<evidence type="ECO:0000313" key="10">
    <source>
        <dbReference type="Proteomes" id="UP000579605"/>
    </source>
</evidence>
<dbReference type="PROSITE" id="PS00445">
    <property type="entry name" value="FGGY_KINASES_2"/>
    <property type="match status" value="1"/>
</dbReference>